<accession>A0A2G5F3D6</accession>
<reference evidence="1 2" key="1">
    <citation type="submission" date="2017-09" db="EMBL/GenBank/DDBJ databases">
        <title>WGS assembly of Aquilegia coerulea Goldsmith.</title>
        <authorList>
            <person name="Hodges S."/>
            <person name="Kramer E."/>
            <person name="Nordborg M."/>
            <person name="Tomkins J."/>
            <person name="Borevitz J."/>
            <person name="Derieg N."/>
            <person name="Yan J."/>
            <person name="Mihaltcheva S."/>
            <person name="Hayes R.D."/>
            <person name="Rokhsar D."/>
        </authorList>
    </citation>
    <scope>NUCLEOTIDE SEQUENCE [LARGE SCALE GENOMIC DNA]</scope>
    <source>
        <strain evidence="2">cv. Goldsmith</strain>
    </source>
</reference>
<organism evidence="1 2">
    <name type="scientific">Aquilegia coerulea</name>
    <name type="common">Rocky mountain columbine</name>
    <dbReference type="NCBI Taxonomy" id="218851"/>
    <lineage>
        <taxon>Eukaryota</taxon>
        <taxon>Viridiplantae</taxon>
        <taxon>Streptophyta</taxon>
        <taxon>Embryophyta</taxon>
        <taxon>Tracheophyta</taxon>
        <taxon>Spermatophyta</taxon>
        <taxon>Magnoliopsida</taxon>
        <taxon>Ranunculales</taxon>
        <taxon>Ranunculaceae</taxon>
        <taxon>Thalictroideae</taxon>
        <taxon>Aquilegia</taxon>
    </lineage>
</organism>
<dbReference type="EMBL" id="KZ305019">
    <property type="protein sequence ID" value="PIA62476.1"/>
    <property type="molecule type" value="Genomic_DNA"/>
</dbReference>
<protein>
    <submittedName>
        <fullName evidence="1">Uncharacterized protein</fullName>
    </submittedName>
</protein>
<evidence type="ECO:0000313" key="1">
    <source>
        <dbReference type="EMBL" id="PIA62476.1"/>
    </source>
</evidence>
<dbReference type="Proteomes" id="UP000230069">
    <property type="component" value="Unassembled WGS sequence"/>
</dbReference>
<gene>
    <name evidence="1" type="ORF">AQUCO_00200468v1</name>
</gene>
<evidence type="ECO:0000313" key="2">
    <source>
        <dbReference type="Proteomes" id="UP000230069"/>
    </source>
</evidence>
<keyword evidence="2" id="KW-1185">Reference proteome</keyword>
<dbReference type="InParanoid" id="A0A2G5F3D6"/>
<proteinExistence type="predicted"/>
<name>A0A2G5F3D6_AQUCA</name>
<dbReference type="AlphaFoldDB" id="A0A2G5F3D6"/>
<sequence length="74" mass="8676">MSSTLFHDQQEPLYLPISLDLLPLPKLLVLWSTQLLLLFHCLRLAPKILRQNLHFQVLQSLHLYQGLINNNFLT</sequence>